<keyword evidence="2" id="KW-1185">Reference proteome</keyword>
<reference evidence="1 2" key="1">
    <citation type="submission" date="2024-03" db="EMBL/GenBank/DDBJ databases">
        <title>Bacilli Hybrid Assemblies.</title>
        <authorList>
            <person name="Kovac J."/>
        </authorList>
    </citation>
    <scope>NUCLEOTIDE SEQUENCE [LARGE SCALE GENOMIC DNA]</scope>
    <source>
        <strain evidence="1 2">FSL R7-0666</strain>
    </source>
</reference>
<sequence length="61" mass="7183">MLNQNDDLLFTQEIEKLKEEMLYAIDESLKLTIQSDISYLERILNTETRNCITLPNAYLNC</sequence>
<gene>
    <name evidence="1" type="ORF">MKY91_04340</name>
</gene>
<accession>A0ABU9VER4</accession>
<organism evidence="1 2">
    <name type="scientific">Alkalicoccobacillus gibsonii</name>
    <dbReference type="NCBI Taxonomy" id="79881"/>
    <lineage>
        <taxon>Bacteria</taxon>
        <taxon>Bacillati</taxon>
        <taxon>Bacillota</taxon>
        <taxon>Bacilli</taxon>
        <taxon>Bacillales</taxon>
        <taxon>Bacillaceae</taxon>
        <taxon>Alkalicoccobacillus</taxon>
    </lineage>
</organism>
<evidence type="ECO:0000313" key="2">
    <source>
        <dbReference type="Proteomes" id="UP001418796"/>
    </source>
</evidence>
<evidence type="ECO:0000313" key="1">
    <source>
        <dbReference type="EMBL" id="MEN0642391.1"/>
    </source>
</evidence>
<name>A0ABU9VER4_9BACI</name>
<dbReference type="EMBL" id="JBCITK010000001">
    <property type="protein sequence ID" value="MEN0642391.1"/>
    <property type="molecule type" value="Genomic_DNA"/>
</dbReference>
<proteinExistence type="predicted"/>
<protein>
    <submittedName>
        <fullName evidence="1">Uncharacterized protein</fullName>
    </submittedName>
</protein>
<comment type="caution">
    <text evidence="1">The sequence shown here is derived from an EMBL/GenBank/DDBJ whole genome shotgun (WGS) entry which is preliminary data.</text>
</comment>
<dbReference type="RefSeq" id="WP_203089145.1">
    <property type="nucleotide sequence ID" value="NZ_JAEUZA010000003.1"/>
</dbReference>
<dbReference type="Proteomes" id="UP001418796">
    <property type="component" value="Unassembled WGS sequence"/>
</dbReference>